<dbReference type="GO" id="GO:0008017">
    <property type="term" value="F:microtubule binding"/>
    <property type="evidence" value="ECO:0007669"/>
    <property type="project" value="InterPro"/>
</dbReference>
<feature type="region of interest" description="Disordered" evidence="6">
    <location>
        <begin position="185"/>
        <end position="240"/>
    </location>
</feature>
<sequence length="430" mass="47700">MESENEVAMEEEKRVIGVTSKENINKEDANICGEEIQNENEDSKVESHISIGDIVEVEASKNSKLPKETKSRESVASKNNKIVKDKSNLKGTTSISRKQRSTLSQSLSFPSKSTREDSMHKSIDGSLVKTKAKHVQASTLRHSSKSTNFEGKSNEGKTNIEGCKKRTTLISMPGLKRSVFGRSTSVAAVTKSHTSEAALPADQISNSSKTAKPSKEDDDSHSTTSSAALRQRNICSGFSSRLEERAEKRKEFFSKIEEKVLAKEAEKTNQQAKSKENQEAEIKQLRKSLTFKATPMPSFYREPPPKVELKKIPTTRPRSPKLGRHKESCTSPRGNQQQNDSTKAKTIIKGHNKEVISKKPMRKTQAKVKCQENATKGSNEECQSPHVNNSEFKDDIEQQSETDHPANDYAQALDSTTTLEFPSCEVTVGV</sequence>
<feature type="region of interest" description="Disordered" evidence="6">
    <location>
        <begin position="59"/>
        <end position="165"/>
    </location>
</feature>
<feature type="compositionally biased region" description="Polar residues" evidence="6">
    <location>
        <begin position="136"/>
        <end position="151"/>
    </location>
</feature>
<feature type="compositionally biased region" description="Polar residues" evidence="6">
    <location>
        <begin position="372"/>
        <end position="390"/>
    </location>
</feature>
<feature type="compositionally biased region" description="Basic and acidic residues" evidence="6">
    <location>
        <begin position="264"/>
        <end position="284"/>
    </location>
</feature>
<comment type="similarity">
    <text evidence="2">Belongs to the TPX2 family.</text>
</comment>
<dbReference type="AlphaFoldDB" id="A0A2K3PKS8"/>
<evidence type="ECO:0000313" key="9">
    <source>
        <dbReference type="Proteomes" id="UP000236291"/>
    </source>
</evidence>
<feature type="compositionally biased region" description="Basic and acidic residues" evidence="6">
    <location>
        <begin position="391"/>
        <end position="406"/>
    </location>
</feature>
<reference evidence="8 9" key="2">
    <citation type="journal article" date="2017" name="Front. Plant Sci.">
        <title>Gene Classification and Mining of Molecular Markers Useful in Red Clover (Trifolium pratense) Breeding.</title>
        <authorList>
            <person name="Istvanek J."/>
            <person name="Dluhosova J."/>
            <person name="Dluhos P."/>
            <person name="Patkova L."/>
            <person name="Nedelnik J."/>
            <person name="Repkova J."/>
        </authorList>
    </citation>
    <scope>NUCLEOTIDE SEQUENCE [LARGE SCALE GENOMIC DNA]</scope>
    <source>
        <strain evidence="9">cv. Tatra</strain>
        <tissue evidence="8">Young leaves</tissue>
    </source>
</reference>
<organism evidence="8 9">
    <name type="scientific">Trifolium pratense</name>
    <name type="common">Red clover</name>
    <dbReference type="NCBI Taxonomy" id="57577"/>
    <lineage>
        <taxon>Eukaryota</taxon>
        <taxon>Viridiplantae</taxon>
        <taxon>Streptophyta</taxon>
        <taxon>Embryophyta</taxon>
        <taxon>Tracheophyta</taxon>
        <taxon>Spermatophyta</taxon>
        <taxon>Magnoliopsida</taxon>
        <taxon>eudicotyledons</taxon>
        <taxon>Gunneridae</taxon>
        <taxon>Pentapetalae</taxon>
        <taxon>rosids</taxon>
        <taxon>fabids</taxon>
        <taxon>Fabales</taxon>
        <taxon>Fabaceae</taxon>
        <taxon>Papilionoideae</taxon>
        <taxon>50 kb inversion clade</taxon>
        <taxon>NPAAA clade</taxon>
        <taxon>Hologalegina</taxon>
        <taxon>IRL clade</taxon>
        <taxon>Trifolieae</taxon>
        <taxon>Trifolium</taxon>
    </lineage>
</organism>
<proteinExistence type="inferred from homology"/>
<keyword evidence="8" id="KW-0131">Cell cycle</keyword>
<keyword evidence="3" id="KW-0963">Cytoplasm</keyword>
<evidence type="ECO:0000256" key="4">
    <source>
        <dbReference type="ARBA" id="ARBA00022701"/>
    </source>
</evidence>
<evidence type="ECO:0000256" key="5">
    <source>
        <dbReference type="ARBA" id="ARBA00023212"/>
    </source>
</evidence>
<feature type="region of interest" description="Disordered" evidence="6">
    <location>
        <begin position="264"/>
        <end position="407"/>
    </location>
</feature>
<evidence type="ECO:0000256" key="6">
    <source>
        <dbReference type="SAM" id="MobiDB-lite"/>
    </source>
</evidence>
<gene>
    <name evidence="8" type="ORF">L195_g012570</name>
</gene>
<keyword evidence="8" id="KW-0132">Cell division</keyword>
<reference evidence="8 9" key="1">
    <citation type="journal article" date="2014" name="Am. J. Bot.">
        <title>Genome assembly and annotation for red clover (Trifolium pratense; Fabaceae).</title>
        <authorList>
            <person name="Istvanek J."/>
            <person name="Jaros M."/>
            <person name="Krenek A."/>
            <person name="Repkova J."/>
        </authorList>
    </citation>
    <scope>NUCLEOTIDE SEQUENCE [LARGE SCALE GENOMIC DNA]</scope>
    <source>
        <strain evidence="9">cv. Tatra</strain>
        <tissue evidence="8">Young leaves</tissue>
    </source>
</reference>
<keyword evidence="4" id="KW-0493">Microtubule</keyword>
<dbReference type="InterPro" id="IPR027329">
    <property type="entry name" value="TPX2_C"/>
</dbReference>
<comment type="caution">
    <text evidence="8">The sequence shown here is derived from an EMBL/GenBank/DDBJ whole genome shotgun (WGS) entry which is preliminary data.</text>
</comment>
<dbReference type="GO" id="GO:0051301">
    <property type="term" value="P:cell division"/>
    <property type="evidence" value="ECO:0007669"/>
    <property type="project" value="UniProtKB-KW"/>
</dbReference>
<dbReference type="PANTHER" id="PTHR46372">
    <property type="entry name" value="PROTEIN WVD2-LIKE 3"/>
    <property type="match status" value="1"/>
</dbReference>
<feature type="compositionally biased region" description="Basic and acidic residues" evidence="6">
    <location>
        <begin position="59"/>
        <end position="75"/>
    </location>
</feature>
<protein>
    <submittedName>
        <fullName evidence="8">Biorientation of chromosomes in cell division protein 1-like</fullName>
    </submittedName>
</protein>
<dbReference type="PANTHER" id="PTHR46372:SF26">
    <property type="entry name" value="(WILD MALAYSIAN BANANA) HYPOTHETICAL PROTEIN"/>
    <property type="match status" value="1"/>
</dbReference>
<evidence type="ECO:0000256" key="3">
    <source>
        <dbReference type="ARBA" id="ARBA00022490"/>
    </source>
</evidence>
<feature type="compositionally biased region" description="Polar residues" evidence="6">
    <location>
        <begin position="329"/>
        <end position="341"/>
    </location>
</feature>
<dbReference type="STRING" id="57577.A0A2K3PKS8"/>
<evidence type="ECO:0000313" key="8">
    <source>
        <dbReference type="EMBL" id="PNY15865.1"/>
    </source>
</evidence>
<comment type="subcellular location">
    <subcellularLocation>
        <location evidence="1">Cytoplasm</location>
        <location evidence="1">Cytoskeleton</location>
    </subcellularLocation>
</comment>
<dbReference type="Proteomes" id="UP000236291">
    <property type="component" value="Unassembled WGS sequence"/>
</dbReference>
<dbReference type="GO" id="GO:0005874">
    <property type="term" value="C:microtubule"/>
    <property type="evidence" value="ECO:0007669"/>
    <property type="project" value="UniProtKB-KW"/>
</dbReference>
<dbReference type="Pfam" id="PF06886">
    <property type="entry name" value="TPX2"/>
    <property type="match status" value="1"/>
</dbReference>
<feature type="compositionally biased region" description="Basic and acidic residues" evidence="6">
    <location>
        <begin position="113"/>
        <end position="123"/>
    </location>
</feature>
<feature type="domain" description="TPX2 C-terminal" evidence="7">
    <location>
        <begin position="241"/>
        <end position="312"/>
    </location>
</feature>
<dbReference type="GO" id="GO:0000226">
    <property type="term" value="P:microtubule cytoskeleton organization"/>
    <property type="evidence" value="ECO:0007669"/>
    <property type="project" value="InterPro"/>
</dbReference>
<accession>A0A2K3PKS8</accession>
<evidence type="ECO:0000259" key="7">
    <source>
        <dbReference type="Pfam" id="PF06886"/>
    </source>
</evidence>
<dbReference type="InterPro" id="IPR044806">
    <property type="entry name" value="WVD2/WDL1-4"/>
</dbReference>
<feature type="compositionally biased region" description="Polar residues" evidence="6">
    <location>
        <begin position="89"/>
        <end position="112"/>
    </location>
</feature>
<evidence type="ECO:0000256" key="1">
    <source>
        <dbReference type="ARBA" id="ARBA00004245"/>
    </source>
</evidence>
<name>A0A2K3PKS8_TRIPR</name>
<dbReference type="EMBL" id="ASHM01008034">
    <property type="protein sequence ID" value="PNY15865.1"/>
    <property type="molecule type" value="Genomic_DNA"/>
</dbReference>
<evidence type="ECO:0000256" key="2">
    <source>
        <dbReference type="ARBA" id="ARBA00005885"/>
    </source>
</evidence>
<keyword evidence="5" id="KW-0206">Cytoskeleton</keyword>